<dbReference type="InterPro" id="IPR002213">
    <property type="entry name" value="UDP_glucos_trans"/>
</dbReference>
<accession>A0A835D8D3</accession>
<proteinExistence type="inferred from homology"/>
<comment type="similarity">
    <text evidence="1 3">Belongs to the UDP-glycosyltransferase family.</text>
</comment>
<evidence type="ECO:0000256" key="2">
    <source>
        <dbReference type="ARBA" id="ARBA00022679"/>
    </source>
</evidence>
<dbReference type="Proteomes" id="UP000655225">
    <property type="component" value="Unassembled WGS sequence"/>
</dbReference>
<comment type="caution">
    <text evidence="4">The sequence shown here is derived from an EMBL/GenBank/DDBJ whole genome shotgun (WGS) entry which is preliminary data.</text>
</comment>
<reference evidence="4 5" key="1">
    <citation type="submission" date="2020-04" db="EMBL/GenBank/DDBJ databases">
        <title>Plant Genome Project.</title>
        <authorList>
            <person name="Zhang R.-G."/>
        </authorList>
    </citation>
    <scope>NUCLEOTIDE SEQUENCE [LARGE SCALE GENOMIC DNA]</scope>
    <source>
        <strain evidence="4">YNK0</strain>
        <tissue evidence="4">Leaf</tissue>
    </source>
</reference>
<keyword evidence="2 3" id="KW-0808">Transferase</keyword>
<protein>
    <recommendedName>
        <fullName evidence="6">UDP-glycosyltransferases domain-containing protein</fullName>
    </recommendedName>
</protein>
<evidence type="ECO:0000313" key="5">
    <source>
        <dbReference type="Proteomes" id="UP000655225"/>
    </source>
</evidence>
<dbReference type="Gene3D" id="3.40.50.2000">
    <property type="entry name" value="Glycogen Phosphorylase B"/>
    <property type="match status" value="1"/>
</dbReference>
<dbReference type="InterPro" id="IPR035595">
    <property type="entry name" value="UDP_glycos_trans_CS"/>
</dbReference>
<evidence type="ECO:0000313" key="4">
    <source>
        <dbReference type="EMBL" id="KAF8394638.1"/>
    </source>
</evidence>
<dbReference type="PANTHER" id="PTHR48045:SF26">
    <property type="entry name" value="UDP-GLYCOSYLTRANSFERASE 74E2-LIKE"/>
    <property type="match status" value="1"/>
</dbReference>
<dbReference type="EMBL" id="JABCRI010000014">
    <property type="protein sequence ID" value="KAF8394638.1"/>
    <property type="molecule type" value="Genomic_DNA"/>
</dbReference>
<gene>
    <name evidence="4" type="ORF">HHK36_020852</name>
</gene>
<evidence type="ECO:0008006" key="6">
    <source>
        <dbReference type="Google" id="ProtNLM"/>
    </source>
</evidence>
<dbReference type="AlphaFoldDB" id="A0A835D8D3"/>
<evidence type="ECO:0000256" key="1">
    <source>
        <dbReference type="ARBA" id="ARBA00009995"/>
    </source>
</evidence>
<dbReference type="OMA" id="RCIMIAM"/>
<dbReference type="SUPFAM" id="SSF53756">
    <property type="entry name" value="UDP-Glycosyltransferase/glycogen phosphorylase"/>
    <property type="match status" value="1"/>
</dbReference>
<dbReference type="PANTHER" id="PTHR48045">
    <property type="entry name" value="UDP-GLYCOSYLTRANSFERASE 72B1"/>
    <property type="match status" value="1"/>
</dbReference>
<dbReference type="Pfam" id="PF00201">
    <property type="entry name" value="UDPGT"/>
    <property type="match status" value="1"/>
</dbReference>
<keyword evidence="5" id="KW-1185">Reference proteome</keyword>
<name>A0A835D8D3_TETSI</name>
<sequence>MKEAEGKGVVVQWCPQEKVLAHPSIACFVTHCGWNSSLESLSSGVPIVTLPQLGDQVTNAKFLGDVYGVGVRMGWGNREGKLVSREDVERCLLEATRGPKVEEMKRNALKLKKAVEEVVAEGGSSRRNIQAFVHEIRAMASSQLYQR</sequence>
<keyword evidence="3" id="KW-0328">Glycosyltransferase</keyword>
<dbReference type="PROSITE" id="PS00375">
    <property type="entry name" value="UDPGT"/>
    <property type="match status" value="1"/>
</dbReference>
<evidence type="ECO:0000256" key="3">
    <source>
        <dbReference type="RuleBase" id="RU003718"/>
    </source>
</evidence>
<dbReference type="OrthoDB" id="780888at2759"/>
<dbReference type="GO" id="GO:0008194">
    <property type="term" value="F:UDP-glycosyltransferase activity"/>
    <property type="evidence" value="ECO:0007669"/>
    <property type="project" value="InterPro"/>
</dbReference>
<organism evidence="4 5">
    <name type="scientific">Tetracentron sinense</name>
    <name type="common">Spur-leaf</name>
    <dbReference type="NCBI Taxonomy" id="13715"/>
    <lineage>
        <taxon>Eukaryota</taxon>
        <taxon>Viridiplantae</taxon>
        <taxon>Streptophyta</taxon>
        <taxon>Embryophyta</taxon>
        <taxon>Tracheophyta</taxon>
        <taxon>Spermatophyta</taxon>
        <taxon>Magnoliopsida</taxon>
        <taxon>Trochodendrales</taxon>
        <taxon>Trochodendraceae</taxon>
        <taxon>Tetracentron</taxon>
    </lineage>
</organism>
<dbReference type="CDD" id="cd03784">
    <property type="entry name" value="GT1_Gtf-like"/>
    <property type="match status" value="1"/>
</dbReference>